<dbReference type="Pfam" id="PF05638">
    <property type="entry name" value="T6SS_HCP"/>
    <property type="match status" value="6"/>
</dbReference>
<dbReference type="Pfam" id="PF17963">
    <property type="entry name" value="Big_9"/>
    <property type="match status" value="1"/>
</dbReference>
<gene>
    <name evidence="2" type="ORF">XH86_11570</name>
</gene>
<protein>
    <recommendedName>
        <fullName evidence="1">Cadherin-like domain-containing protein</fullName>
    </recommendedName>
</protein>
<reference evidence="2 3" key="1">
    <citation type="submission" date="2018-06" db="EMBL/GenBank/DDBJ databases">
        <title>Comparative genomics of rhizobia nodulating Arachis hypogaea in China.</title>
        <authorList>
            <person name="Li Y."/>
        </authorList>
    </citation>
    <scope>NUCLEOTIDE SEQUENCE [LARGE SCALE GENOMIC DNA]</scope>
    <source>
        <strain evidence="2 3">CCBAU 51658</strain>
    </source>
</reference>
<name>A0ABX6UDC9_9BRAD</name>
<keyword evidence="3" id="KW-1185">Reference proteome</keyword>
<proteinExistence type="predicted"/>
<dbReference type="EMBL" id="CP030057">
    <property type="protein sequence ID" value="QOZ59306.1"/>
    <property type="molecule type" value="Genomic_DNA"/>
</dbReference>
<evidence type="ECO:0000313" key="3">
    <source>
        <dbReference type="Proteomes" id="UP000593880"/>
    </source>
</evidence>
<accession>A0ABX6UDC9</accession>
<feature type="domain" description="Cadherin-like" evidence="1">
    <location>
        <begin position="1207"/>
        <end position="1293"/>
    </location>
</feature>
<evidence type="ECO:0000313" key="2">
    <source>
        <dbReference type="EMBL" id="QOZ59306.1"/>
    </source>
</evidence>
<dbReference type="SUPFAM" id="SSF141452">
    <property type="entry name" value="Hcp1-like"/>
    <property type="match status" value="11"/>
</dbReference>
<sequence>MSDSLASWNRIKNISGFSDGVHSGPPLAAPLTLPASGVAPDSAGASLDYYVRFSMYDGTTFTVDGNKLFGLHGFSFSDDQTLNIGSQSTGAGAGKVTFNPLHLSFSQLGLDPKLFQMLASGTAFKEVDVLGYHESGDTSHLAVDYSFGLAAAKTLGINDSGITTLDLEYGAEAMQIFNQHLDGSYSSTPDATSSWNRIKNISGFSDGVHSGPPLAAPLTLPASGVAPDSAGASLDYYVRFSMYDGTTFTVDGNKLFGLHGFSFSDDQTLNIGSQSTGAGAGKVTFNPLHLSFSQLGLDPKLFQMLASGTAFKEVDVLGYHESGDTSHLAVDYSFGLAAAKTLGINDSGITTLDLEYGAEAMQIFNQHLDGSYSSTPDATSSWNRIKNISGFSDGVHSGPPLAAPLTLPASGVAPDSAGASLDYYVRFSMYDGTTFTVDGNKLFGLHGFSFSDDQTLNIGSQSTGAGAGKVTFNPLHLSFSQLGLDPKLFQMLASGTAFKEVDVLGYHESGDTSHLAVDYSFGLAAAKTLGINDSGITTLDLEYGAEAMQIFNQHLDGSYSSTPDATSSWNRIKNISGFSDGVHSGPPLAAPLTLPASGVAPDSAGASLDYYVRFSMYDGTTFTVDGNKLFGLHGFSFSDDQTLNIGSQSTGAGAGKVTFNPLHLSFSQLGLDPKLFQMLASGTAFKEVDVLGYHESGDTSHLAVDYSFGLAAAKTLGVNDSGITTLDLEYGAEAMQIFNQHLDGSYSSTPDATSSWNRIKNISGFSDGVHSGPPLAAPLKLPASGVAPDSAGASLDYYVRFSMYDGTTFTVDGNKLFGLHGFSFSDDQTLNIGSQSSGAGAGKVTFNPLHLSFSQLGLDPKLFQMLASGTAFKEVDVLGYHESGDTSHLAVDYSFGLAAAKTLGINDSGITTLDLEYGAEAMQIFNQHLDGSYSSTPDATSSWNRIKNISGFSDGVHSGPPLAAPLTLPASGVAPDSAGASLDYYVRFSMYDGTTFTVDGNKLFGLHGFSFSDDQTLNIGSQSTGAGAGKVTFNPLHLSFSQLGLDPKLFQMLASGTAFKEVDVLGYHESGDTSHLAVDYSFGLAAAKTLGVNDSGITTLDLEYGAEAIHVFDLNQAPVALYGSATGNEDNSISGHAIATDPDQLPGPITYSLVSSPQHGTIDFHQDGSFVFTPTADFNGTDSFTFQSSDGDLTSNVATFKLNVREVNDAPIANADVKTTTENSKLVFAASDLIANDVPGPTNEADQHLKVTSVSATPDTHGRVSLVGGQVIFTPDKDYIGGASFNYTVTDDGTTDGRSDPQSSSGIVSINVLSTKNLTYLLKVDGIQGDSTVKGYEGAFTVDEFTFNELTKLAAGAGGGGAGKAQFDPLTVDIGRLSAGLVKLLADAATGRHIPTIELVGLKPQGDALQKLYDLKLTDATVAGFASDGGHDTAIAFDFNRGSETIAGQNADGSLNAGQTFNFTAGPLAPVDHDILTAFAHDHSGPQLTYLLKVDGIQGDSTVKGYEGAFTVDEFTFNELTKLAAGAGGGGAGKAQFDPLTVDIGKLSAGLVKLLADAATGRHIPTIELVGLKPQGDALQKLYDLKLTDATVAGFASDGGHDTAIAFDFNRGSETIAAQNADGSLNAGQTFNFTAGPLAPVDHNILTAFAHDHSGPQLTYLLKVDGIQGDSTVKGYEGAFTVDEFTFNELTKLAAGSGAGAGKAQFDPLTVDIGRLSAGLVKLLADAATGRHIPTIELVGLKPQGDALQKLYDLKLTDATVAGFASDGGHDTAIAFDFNRGSETIAAQNADGSLKAGQTFNFTAGPLAPVDHNILTAFAHDHSGPQLTYLLKVDGIQGDSTVKGYEGAFTVDEFTFNELTKLAAGAGGGGAGKAQFDPLTVDIGKLSAGLVKLLADAATGRHIPTIELVGLKPQGDALQKLYDLKLTDATVAGFASDGGHDTAIAFDFNRGSETIAGQNADGSLNAGQTFNFTAGPLAPVDHDILTAFAHDHSGPQLTYLLKVDGIQGDSTVKGYEGAFTVDEFTFNELTKLAAGAGGGGAGKAQFDPLTVDIGKLSAGLVKLLADAATGRHIPTIELVGLKPQGDALQKLYDLKLTDATVAGFASDGGHDTAIAFDFNRGSETIAAQNADGSLNAGQTFNFTAGPLAPVDHNILTAFAHDHSGPQLTYLLKVDGIQGDSTVKGYEGAFTVDEFTFNELTKLAAGSGAGAGKAQFDPLTVDIGRLSAGLVKLLADAATGRHIPTIELVGLKPQGDALQKLYDLKLTDATVAGFASDGGHDTAIAFDFNRGSETIAAQNADGSLKAGQTFNFTAGPLAPVDHNILTAFAHLHQDLFLV</sequence>
<dbReference type="Gene3D" id="2.30.110.20">
    <property type="entry name" value="Hcp1-like"/>
    <property type="match status" value="12"/>
</dbReference>
<dbReference type="PANTHER" id="PTHR36152">
    <property type="entry name" value="CYTOPLASMIC PROTEIN-RELATED"/>
    <property type="match status" value="1"/>
</dbReference>
<evidence type="ECO:0000259" key="1">
    <source>
        <dbReference type="Pfam" id="PF17892"/>
    </source>
</evidence>
<dbReference type="Proteomes" id="UP000593880">
    <property type="component" value="Chromosome"/>
</dbReference>
<dbReference type="InterPro" id="IPR053165">
    <property type="entry name" value="HSI-I_assembly_Hcp1"/>
</dbReference>
<dbReference type="Gene3D" id="2.60.40.2810">
    <property type="match status" value="1"/>
</dbReference>
<dbReference type="PANTHER" id="PTHR36152:SF1">
    <property type="entry name" value="UBIQUITIN-LIKE DOMAIN-CONTAINING PROTEIN"/>
    <property type="match status" value="1"/>
</dbReference>
<dbReference type="Gene3D" id="2.60.40.3440">
    <property type="match status" value="1"/>
</dbReference>
<dbReference type="RefSeq" id="WP_128964929.1">
    <property type="nucleotide sequence ID" value="NZ_CP030051.1"/>
</dbReference>
<dbReference type="InterPro" id="IPR008514">
    <property type="entry name" value="T6SS_Hcp"/>
</dbReference>
<dbReference type="InterPro" id="IPR036624">
    <property type="entry name" value="Hcp1-lik_sf"/>
</dbReference>
<dbReference type="InterPro" id="IPR041690">
    <property type="entry name" value="Cadherin_5"/>
</dbReference>
<dbReference type="Pfam" id="PF17892">
    <property type="entry name" value="Cadherin_5"/>
    <property type="match status" value="1"/>
</dbReference>
<organism evidence="2 3">
    <name type="scientific">Bradyrhizobium guangdongense</name>
    <dbReference type="NCBI Taxonomy" id="1325090"/>
    <lineage>
        <taxon>Bacteria</taxon>
        <taxon>Pseudomonadati</taxon>
        <taxon>Pseudomonadota</taxon>
        <taxon>Alphaproteobacteria</taxon>
        <taxon>Hyphomicrobiales</taxon>
        <taxon>Nitrobacteraceae</taxon>
        <taxon>Bradyrhizobium</taxon>
    </lineage>
</organism>